<dbReference type="AlphaFoldDB" id="A0A2N6LQ37"/>
<dbReference type="InterPro" id="IPR016031">
    <property type="entry name" value="Trp_RNA-bd_attenuator-like_dom"/>
</dbReference>
<dbReference type="Gene3D" id="3.60.160.10">
    <property type="entry name" value="Mitochondrial biogenesis AIM24"/>
    <property type="match status" value="1"/>
</dbReference>
<proteinExistence type="predicted"/>
<accession>A0A2N6LQ37</accession>
<comment type="caution">
    <text evidence="1">The sequence shown here is derived from an EMBL/GenBank/DDBJ whole genome shotgun (WGS) entry which is preliminary data.</text>
</comment>
<evidence type="ECO:0008006" key="3">
    <source>
        <dbReference type="Google" id="ProtNLM"/>
    </source>
</evidence>
<dbReference type="Pfam" id="PF01987">
    <property type="entry name" value="AIM24"/>
    <property type="match status" value="1"/>
</dbReference>
<dbReference type="InterPro" id="IPR036983">
    <property type="entry name" value="AIM24_sf"/>
</dbReference>
<protein>
    <recommendedName>
        <fullName evidence="3">AIM24 family protein</fullName>
    </recommendedName>
</protein>
<dbReference type="SUPFAM" id="SSF51219">
    <property type="entry name" value="TRAP-like"/>
    <property type="match status" value="1"/>
</dbReference>
<dbReference type="EMBL" id="NMQE01000003">
    <property type="protein sequence ID" value="PMB28057.1"/>
    <property type="molecule type" value="Genomic_DNA"/>
</dbReference>
<sequence length="244" mass="27898">MQYQVKILEPTDLWYLQNNINKETNKYYHPTKDIPFAQQVEIRLENSGVIIQKGSLHRCIGKLNYGIYKTDNRLKDMWVALRTEIDYNAPVYQGTGMVYLEPRQKGNFLHYTYLDLSEREQWEFDDGVFQFCSDNVVIGAKRLKFRQIAGSNDGKWRLAIKALPGQISRVVAGTTTPARVIELSKGEILIADYDMVKGYTNGIEEDYRKLGHFGKGGGEGFVWMYSGEGKLLVTENDGIGLDSF</sequence>
<organism evidence="1 2">
    <name type="scientific">Fischerella thermalis CCMEE 5318</name>
    <dbReference type="NCBI Taxonomy" id="2019666"/>
    <lineage>
        <taxon>Bacteria</taxon>
        <taxon>Bacillati</taxon>
        <taxon>Cyanobacteriota</taxon>
        <taxon>Cyanophyceae</taxon>
        <taxon>Nostocales</taxon>
        <taxon>Hapalosiphonaceae</taxon>
        <taxon>Fischerella</taxon>
    </lineage>
</organism>
<reference evidence="1 2" key="1">
    <citation type="submission" date="2017-07" db="EMBL/GenBank/DDBJ databases">
        <title>Genomes of Fischerella (Mastigocladus) sp. strains.</title>
        <authorList>
            <person name="Miller S.R."/>
        </authorList>
    </citation>
    <scope>NUCLEOTIDE SEQUENCE [LARGE SCALE GENOMIC DNA]</scope>
    <source>
        <strain evidence="1 2">CCMEE 5318</strain>
    </source>
</reference>
<dbReference type="Proteomes" id="UP000235081">
    <property type="component" value="Unassembled WGS sequence"/>
</dbReference>
<dbReference type="InterPro" id="IPR002838">
    <property type="entry name" value="AIM24"/>
</dbReference>
<evidence type="ECO:0000313" key="1">
    <source>
        <dbReference type="EMBL" id="PMB28057.1"/>
    </source>
</evidence>
<dbReference type="RefSeq" id="WP_102179936.1">
    <property type="nucleotide sequence ID" value="NZ_NMQE01000003.1"/>
</dbReference>
<gene>
    <name evidence="1" type="ORF">CEN46_00065</name>
</gene>
<evidence type="ECO:0000313" key="2">
    <source>
        <dbReference type="Proteomes" id="UP000235081"/>
    </source>
</evidence>
<name>A0A2N6LQ37_9CYAN</name>